<evidence type="ECO:0000256" key="2">
    <source>
        <dbReference type="ARBA" id="ARBA00022692"/>
    </source>
</evidence>
<comment type="subcellular location">
    <subcellularLocation>
        <location evidence="1">Membrane</location>
        <topology evidence="1">Multi-pass membrane protein</topology>
    </subcellularLocation>
</comment>
<keyword evidence="4 6" id="KW-0472">Membrane</keyword>
<dbReference type="InterPro" id="IPR040254">
    <property type="entry name" value="Ecm3-like"/>
</dbReference>
<evidence type="ECO:0008006" key="9">
    <source>
        <dbReference type="Google" id="ProtNLM"/>
    </source>
</evidence>
<dbReference type="InterPro" id="IPR004776">
    <property type="entry name" value="Mem_transp_PIN-like"/>
</dbReference>
<comment type="caution">
    <text evidence="7">The sequence shown here is derived from an EMBL/GenBank/DDBJ whole genome shotgun (WGS) entry which is preliminary data.</text>
</comment>
<feature type="compositionally biased region" description="Low complexity" evidence="5">
    <location>
        <begin position="185"/>
        <end position="196"/>
    </location>
</feature>
<feature type="transmembrane region" description="Helical" evidence="6">
    <location>
        <begin position="397"/>
        <end position="419"/>
    </location>
</feature>
<protein>
    <recommendedName>
        <fullName evidence="9">Protein ECM3</fullName>
    </recommendedName>
</protein>
<sequence>MNESLSLGQAIYLAVKPIMKVYLVMFVGFMSVKLDLMSMETSRGISNTLVNLILPCLTFNKIVKNLSGSKIKLIGVIIMSGIVIFGVGGLLAFLLGLVLPGIPKKWRYGFIFAGIFCNISDLPIAYVQSLGSGIVFKLDEVDEGCTISVIFLVVQQLLLMNCGVFQVVGLDFRDYEGDDEKEVETVGSSGSSVSTEAKAVGTSSSSDLSATEKSNLKNSFDSTKSNNNNTAIARAQLSRTNTNMSHESFYSTRSAARMAHHPQDRETVINEYSEAGALRQQHNNIEELARTISLRQEIGLNRDAIDEVIETDEGGVIVIEHKHEPSKFDLFFERHKLGWLKYLIVNFKRIPSIVVLIALTIAMIPWIRCLFVKNSIHIKEAPDHQPVLSVIMDFTDYVGQAAIPLGVILLGGMIARLNVGAFNWKFLFSACCFTAMRLVLMPVLGVLYVKGLAKSNLISTNIEKFVLILSCSVPSATAQVYFTAFYTPLIGDHVQMDCLAVLLMIQYPVLLLSLPTVMTYVLKVHLGL</sequence>
<dbReference type="AlphaFoldDB" id="A0A9P8Q504"/>
<proteinExistence type="predicted"/>
<dbReference type="Pfam" id="PF03547">
    <property type="entry name" value="Mem_trans"/>
    <property type="match status" value="1"/>
</dbReference>
<feature type="transmembrane region" description="Helical" evidence="6">
    <location>
        <begin position="74"/>
        <end position="99"/>
    </location>
</feature>
<evidence type="ECO:0000256" key="3">
    <source>
        <dbReference type="ARBA" id="ARBA00022989"/>
    </source>
</evidence>
<feature type="transmembrane region" description="Helical" evidence="6">
    <location>
        <begin position="426"/>
        <end position="449"/>
    </location>
</feature>
<organism evidence="7 8">
    <name type="scientific">Wickerhamomyces pijperi</name>
    <name type="common">Yeast</name>
    <name type="synonym">Pichia pijperi</name>
    <dbReference type="NCBI Taxonomy" id="599730"/>
    <lineage>
        <taxon>Eukaryota</taxon>
        <taxon>Fungi</taxon>
        <taxon>Dikarya</taxon>
        <taxon>Ascomycota</taxon>
        <taxon>Saccharomycotina</taxon>
        <taxon>Saccharomycetes</taxon>
        <taxon>Phaffomycetales</taxon>
        <taxon>Wickerhamomycetaceae</taxon>
        <taxon>Wickerhamomyces</taxon>
    </lineage>
</organism>
<evidence type="ECO:0000313" key="8">
    <source>
        <dbReference type="Proteomes" id="UP000774326"/>
    </source>
</evidence>
<feature type="transmembrane region" description="Helical" evidence="6">
    <location>
        <begin position="147"/>
        <end position="168"/>
    </location>
</feature>
<evidence type="ECO:0000256" key="6">
    <source>
        <dbReference type="SAM" id="Phobius"/>
    </source>
</evidence>
<name>A0A9P8Q504_WICPI</name>
<feature type="transmembrane region" description="Helical" evidence="6">
    <location>
        <begin position="12"/>
        <end position="32"/>
    </location>
</feature>
<reference evidence="7" key="1">
    <citation type="journal article" date="2021" name="Open Biol.">
        <title>Shared evolutionary footprints suggest mitochondrial oxidative damage underlies multiple complex I losses in fungi.</title>
        <authorList>
            <person name="Schikora-Tamarit M.A."/>
            <person name="Marcet-Houben M."/>
            <person name="Nosek J."/>
            <person name="Gabaldon T."/>
        </authorList>
    </citation>
    <scope>NUCLEOTIDE SEQUENCE</scope>
    <source>
        <strain evidence="7">CBS2887</strain>
    </source>
</reference>
<accession>A0A9P8Q504</accession>
<dbReference type="Proteomes" id="UP000774326">
    <property type="component" value="Unassembled WGS sequence"/>
</dbReference>
<feature type="transmembrane region" description="Helical" evidence="6">
    <location>
        <begin position="350"/>
        <end position="367"/>
    </location>
</feature>
<dbReference type="GO" id="GO:0016020">
    <property type="term" value="C:membrane"/>
    <property type="evidence" value="ECO:0007669"/>
    <property type="project" value="UniProtKB-SubCell"/>
</dbReference>
<gene>
    <name evidence="7" type="ORF">WICPIJ_004921</name>
</gene>
<dbReference type="PANTHER" id="PTHR31274:SF1">
    <property type="entry name" value="AGL149CP"/>
    <property type="match status" value="1"/>
</dbReference>
<feature type="transmembrane region" description="Helical" evidence="6">
    <location>
        <begin position="465"/>
        <end position="486"/>
    </location>
</feature>
<feature type="region of interest" description="Disordered" evidence="5">
    <location>
        <begin position="181"/>
        <end position="228"/>
    </location>
</feature>
<keyword evidence="8" id="KW-1185">Reference proteome</keyword>
<evidence type="ECO:0000256" key="5">
    <source>
        <dbReference type="SAM" id="MobiDB-lite"/>
    </source>
</evidence>
<evidence type="ECO:0000313" key="7">
    <source>
        <dbReference type="EMBL" id="KAH3684097.1"/>
    </source>
</evidence>
<dbReference type="OrthoDB" id="435607at2759"/>
<reference evidence="7" key="2">
    <citation type="submission" date="2021-01" db="EMBL/GenBank/DDBJ databases">
        <authorList>
            <person name="Schikora-Tamarit M.A."/>
        </authorList>
    </citation>
    <scope>NUCLEOTIDE SEQUENCE</scope>
    <source>
        <strain evidence="7">CBS2887</strain>
    </source>
</reference>
<evidence type="ECO:0000256" key="4">
    <source>
        <dbReference type="ARBA" id="ARBA00023136"/>
    </source>
</evidence>
<keyword evidence="2 6" id="KW-0812">Transmembrane</keyword>
<feature type="compositionally biased region" description="Polar residues" evidence="5">
    <location>
        <begin position="201"/>
        <end position="228"/>
    </location>
</feature>
<dbReference type="GO" id="GO:0055085">
    <property type="term" value="P:transmembrane transport"/>
    <property type="evidence" value="ECO:0007669"/>
    <property type="project" value="InterPro"/>
</dbReference>
<feature type="transmembrane region" description="Helical" evidence="6">
    <location>
        <begin position="498"/>
        <end position="522"/>
    </location>
</feature>
<feature type="transmembrane region" description="Helical" evidence="6">
    <location>
        <begin position="44"/>
        <end position="62"/>
    </location>
</feature>
<keyword evidence="3 6" id="KW-1133">Transmembrane helix</keyword>
<dbReference type="EMBL" id="JAEUBG010002723">
    <property type="protein sequence ID" value="KAH3684097.1"/>
    <property type="molecule type" value="Genomic_DNA"/>
</dbReference>
<evidence type="ECO:0000256" key="1">
    <source>
        <dbReference type="ARBA" id="ARBA00004141"/>
    </source>
</evidence>
<feature type="transmembrane region" description="Helical" evidence="6">
    <location>
        <begin position="106"/>
        <end position="127"/>
    </location>
</feature>
<dbReference type="PANTHER" id="PTHR31274">
    <property type="entry name" value="PROTEIN ECM3"/>
    <property type="match status" value="1"/>
</dbReference>